<reference evidence="1" key="2">
    <citation type="submission" date="2022-06" db="UniProtKB">
        <authorList>
            <consortium name="EnsemblMetazoa"/>
        </authorList>
    </citation>
    <scope>IDENTIFICATION</scope>
    <source>
        <strain evidence="1">p50T (Dazao)</strain>
    </source>
</reference>
<dbReference type="AlphaFoldDB" id="A0A8R2M921"/>
<evidence type="ECO:0008006" key="3">
    <source>
        <dbReference type="Google" id="ProtNLM"/>
    </source>
</evidence>
<dbReference type="EnsemblMetazoa" id="XM_038021665.1">
    <property type="protein sequence ID" value="XP_037877593.1"/>
    <property type="gene ID" value="LOC119631185"/>
</dbReference>
<proteinExistence type="predicted"/>
<name>A0A8R2M921_BOMMO</name>
<sequence>MITSTDETDTGDQVLEKIRKTVNARDEEIKVDKIRKVKDRKIIVGCKDGKEMDRVKDKIREQEGLTIEDIKAKDPLVILYGVLQSNSDEDIMKSIKNQNRHLFQGLGNDEYRIEMLYRRRARNPLTVHVVLRVSPQVWNRLTEAGLCMWICSASGSLISPLSAVFAMPGYGHGRRFCQEQEVACGHCGGNHLRAQCTKWQDAEEPSCVNCQRAKAIKTSHSVYSQECPVRRKWDTLARSRVAYC</sequence>
<accession>A0A8R2M921</accession>
<dbReference type="Proteomes" id="UP000005204">
    <property type="component" value="Unassembled WGS sequence"/>
</dbReference>
<evidence type="ECO:0000313" key="1">
    <source>
        <dbReference type="EnsemblMetazoa" id="XP_037877593.1"/>
    </source>
</evidence>
<keyword evidence="2" id="KW-1185">Reference proteome</keyword>
<reference evidence="2" key="1">
    <citation type="journal article" date="2008" name="Insect Biochem. Mol. Biol.">
        <title>The genome of a lepidopteran model insect, the silkworm Bombyx mori.</title>
        <authorList>
            <consortium name="International Silkworm Genome Consortium"/>
        </authorList>
    </citation>
    <scope>NUCLEOTIDE SEQUENCE [LARGE SCALE GENOMIC DNA]</scope>
    <source>
        <strain evidence="2">p50T</strain>
    </source>
</reference>
<organism evidence="1 2">
    <name type="scientific">Bombyx mori</name>
    <name type="common">Silk moth</name>
    <dbReference type="NCBI Taxonomy" id="7091"/>
    <lineage>
        <taxon>Eukaryota</taxon>
        <taxon>Metazoa</taxon>
        <taxon>Ecdysozoa</taxon>
        <taxon>Arthropoda</taxon>
        <taxon>Hexapoda</taxon>
        <taxon>Insecta</taxon>
        <taxon>Pterygota</taxon>
        <taxon>Neoptera</taxon>
        <taxon>Endopterygota</taxon>
        <taxon>Lepidoptera</taxon>
        <taxon>Glossata</taxon>
        <taxon>Ditrysia</taxon>
        <taxon>Bombycoidea</taxon>
        <taxon>Bombycidae</taxon>
        <taxon>Bombycinae</taxon>
        <taxon>Bombyx</taxon>
    </lineage>
</organism>
<evidence type="ECO:0000313" key="2">
    <source>
        <dbReference type="Proteomes" id="UP000005204"/>
    </source>
</evidence>
<protein>
    <recommendedName>
        <fullName evidence="3">Gag-like protein</fullName>
    </recommendedName>
</protein>